<dbReference type="InterPro" id="IPR011251">
    <property type="entry name" value="Luciferase-like_dom"/>
</dbReference>
<comment type="caution">
    <text evidence="9">The sequence shown here is derived from an EMBL/GenBank/DDBJ whole genome shotgun (WGS) entry which is preliminary data.</text>
</comment>
<dbReference type="NCBIfam" id="NF001939">
    <property type="entry name" value="PRK00719.1"/>
    <property type="match status" value="1"/>
</dbReference>
<keyword evidence="4 7" id="KW-0288">FMN</keyword>
<reference evidence="9 10" key="1">
    <citation type="submission" date="2019-09" db="EMBL/GenBank/DDBJ databases">
        <title>Genome sequence of Rhodovastum atsumiense, a diverse member of the Acetobacteraceae family of non-sulfur purple photosynthetic bacteria.</title>
        <authorList>
            <person name="Meyer T."/>
            <person name="Kyndt J."/>
        </authorList>
    </citation>
    <scope>NUCLEOTIDE SEQUENCE [LARGE SCALE GENOMIC DNA]</scope>
    <source>
        <strain evidence="9 10">DSM 21279</strain>
    </source>
</reference>
<dbReference type="HAMAP" id="MF_01229">
    <property type="entry name" value="Alkanesulf_monooxygen"/>
    <property type="match status" value="1"/>
</dbReference>
<dbReference type="PANTHER" id="PTHR42847:SF4">
    <property type="entry name" value="ALKANESULFONATE MONOOXYGENASE-RELATED"/>
    <property type="match status" value="1"/>
</dbReference>
<gene>
    <name evidence="7 9" type="primary">ssuD</name>
    <name evidence="9" type="ORF">F1189_12045</name>
</gene>
<feature type="domain" description="Luciferase-like" evidence="8">
    <location>
        <begin position="6"/>
        <end position="328"/>
    </location>
</feature>
<accession>A0A5M6IUI8</accession>
<evidence type="ECO:0000256" key="4">
    <source>
        <dbReference type="ARBA" id="ARBA00022643"/>
    </source>
</evidence>
<dbReference type="EC" id="1.14.14.5" evidence="2 7"/>
<evidence type="ECO:0000313" key="10">
    <source>
        <dbReference type="Proteomes" id="UP000325255"/>
    </source>
</evidence>
<sequence length="387" mass="41646">MTRPLDFLWFLPTSGDGAHLGSAIGQRPASNRYLREIAQAIDRLGYYGVLLPTGRGCEDAWITGASIVTHTERLKFLIALRPGVTSPGESARQAAAFDRLSNGRLLLNVVAGGNPADLAGDGLFLGHDERYEQAGEFLQIWRGLMQGRTVDFEGRYLRSRGGKLVFPPVQAPYPPLYFGGSSPPAHQLAAEQADVYLTWGEPPAQVAEKIADVRRRAARVGRTLRFGIRLHLIVRETDEQAWAAADRLIAHLSDDVIAAAQHRLTADSDSEGQRRMVALHGGDRGRLEISPNLWAGVGLVRGGAGTALVGSPATVAARIEEYRALGIDTIVASGFPHLEEAYRVAEWLFPRLDLSTGPAEQHLVNPAAIFAGGGALSANAPEFAGAR</sequence>
<comment type="function">
    <text evidence="7">Catalyzes the desulfonation of aliphatic sulfonates.</text>
</comment>
<keyword evidence="6 7" id="KW-0503">Monooxygenase</keyword>
<protein>
    <recommendedName>
        <fullName evidence="2 7">Alkanesulfonate monooxygenase</fullName>
        <ecNumber evidence="2 7">1.14.14.5</ecNumber>
    </recommendedName>
    <alternativeName>
        <fullName evidence="7">FMNH2-dependent aliphatic sulfonate monooxygenase</fullName>
    </alternativeName>
</protein>
<dbReference type="InterPro" id="IPR050172">
    <property type="entry name" value="SsuD_RutA_monooxygenase"/>
</dbReference>
<evidence type="ECO:0000259" key="8">
    <source>
        <dbReference type="Pfam" id="PF00296"/>
    </source>
</evidence>
<dbReference type="Gene3D" id="3.20.20.30">
    <property type="entry name" value="Luciferase-like domain"/>
    <property type="match status" value="1"/>
</dbReference>
<dbReference type="GO" id="GO:0008726">
    <property type="term" value="F:alkanesulfonate monooxygenase activity"/>
    <property type="evidence" value="ECO:0007669"/>
    <property type="project" value="UniProtKB-UniRule"/>
</dbReference>
<evidence type="ECO:0000313" key="9">
    <source>
        <dbReference type="EMBL" id="KAA5611983.1"/>
    </source>
</evidence>
<dbReference type="SUPFAM" id="SSF51679">
    <property type="entry name" value="Bacterial luciferase-like"/>
    <property type="match status" value="1"/>
</dbReference>
<evidence type="ECO:0000256" key="1">
    <source>
        <dbReference type="ARBA" id="ARBA00007044"/>
    </source>
</evidence>
<dbReference type="RefSeq" id="WP_150040993.1">
    <property type="nucleotide sequence ID" value="NZ_OW485601.1"/>
</dbReference>
<dbReference type="Pfam" id="PF00296">
    <property type="entry name" value="Bac_luciferase"/>
    <property type="match status" value="1"/>
</dbReference>
<evidence type="ECO:0000256" key="2">
    <source>
        <dbReference type="ARBA" id="ARBA00012113"/>
    </source>
</evidence>
<comment type="similarity">
    <text evidence="1 7">Belongs to the SsuD family.</text>
</comment>
<evidence type="ECO:0000256" key="6">
    <source>
        <dbReference type="ARBA" id="ARBA00023033"/>
    </source>
</evidence>
<evidence type="ECO:0000256" key="5">
    <source>
        <dbReference type="ARBA" id="ARBA00023002"/>
    </source>
</evidence>
<keyword evidence="3 7" id="KW-0285">Flavoprotein</keyword>
<dbReference type="GO" id="GO:0046306">
    <property type="term" value="P:alkanesulfonate catabolic process"/>
    <property type="evidence" value="ECO:0007669"/>
    <property type="project" value="TreeGrafter"/>
</dbReference>
<name>A0A5M6IUI8_9PROT</name>
<dbReference type="NCBIfam" id="TIGR03565">
    <property type="entry name" value="alk_sulf_monoox"/>
    <property type="match status" value="1"/>
</dbReference>
<dbReference type="AlphaFoldDB" id="A0A5M6IUI8"/>
<organism evidence="9 10">
    <name type="scientific">Rhodovastum atsumiense</name>
    <dbReference type="NCBI Taxonomy" id="504468"/>
    <lineage>
        <taxon>Bacteria</taxon>
        <taxon>Pseudomonadati</taxon>
        <taxon>Pseudomonadota</taxon>
        <taxon>Alphaproteobacteria</taxon>
        <taxon>Acetobacterales</taxon>
        <taxon>Acetobacteraceae</taxon>
        <taxon>Rhodovastum</taxon>
    </lineage>
</organism>
<dbReference type="OrthoDB" id="9814695at2"/>
<keyword evidence="5 7" id="KW-0560">Oxidoreductase</keyword>
<dbReference type="EMBL" id="VWPK01000016">
    <property type="protein sequence ID" value="KAA5611983.1"/>
    <property type="molecule type" value="Genomic_DNA"/>
</dbReference>
<keyword evidence="10" id="KW-1185">Reference proteome</keyword>
<evidence type="ECO:0000256" key="7">
    <source>
        <dbReference type="HAMAP-Rule" id="MF_01229"/>
    </source>
</evidence>
<dbReference type="CDD" id="cd01094">
    <property type="entry name" value="Alkanesulfonate_monoxygenase"/>
    <property type="match status" value="1"/>
</dbReference>
<evidence type="ECO:0000256" key="3">
    <source>
        <dbReference type="ARBA" id="ARBA00022630"/>
    </source>
</evidence>
<proteinExistence type="inferred from homology"/>
<dbReference type="InterPro" id="IPR019911">
    <property type="entry name" value="Alkanesulphonate_mOase_FMN-dep"/>
</dbReference>
<dbReference type="InterPro" id="IPR036661">
    <property type="entry name" value="Luciferase-like_sf"/>
</dbReference>
<comment type="catalytic activity">
    <reaction evidence="7">
        <text>an alkanesulfonate + FMNH2 + O2 = an aldehyde + FMN + sulfite + H2O + 2 H(+)</text>
        <dbReference type="Rhea" id="RHEA:23064"/>
        <dbReference type="ChEBI" id="CHEBI:15377"/>
        <dbReference type="ChEBI" id="CHEBI:15378"/>
        <dbReference type="ChEBI" id="CHEBI:15379"/>
        <dbReference type="ChEBI" id="CHEBI:17359"/>
        <dbReference type="ChEBI" id="CHEBI:17478"/>
        <dbReference type="ChEBI" id="CHEBI:57618"/>
        <dbReference type="ChEBI" id="CHEBI:58210"/>
        <dbReference type="ChEBI" id="CHEBI:134249"/>
        <dbReference type="EC" id="1.14.14.5"/>
    </reaction>
</comment>
<dbReference type="Proteomes" id="UP000325255">
    <property type="component" value="Unassembled WGS sequence"/>
</dbReference>
<dbReference type="PANTHER" id="PTHR42847">
    <property type="entry name" value="ALKANESULFONATE MONOOXYGENASE"/>
    <property type="match status" value="1"/>
</dbReference>